<dbReference type="RefSeq" id="WP_006779647.1">
    <property type="nucleotide sequence ID" value="NZ_CP040506.1"/>
</dbReference>
<sequence>MKKQFLAAGLSVVLGSMMVLAGCSNGDGGTTTAASATAQEEKKTEMTTTAGAAGDTSAAANGAVTKDNAKWKVGVTITDLTVPVWDDYAQAIKKYGEPEGMYVNIVSPEGNAAEQISQMENFVTDGYDVIVVSAADNESMGQEAKKVTEEGVIVFSQGYEFDNYSAAMLEEKQVFGHHTAEMASRWINEKYPDGKCKVIVAGNQTIPLMMERTEGIYNGLKEFAPNAEVVATVYGSNEEEFLPMMENAFTANPDANMVISYCAGGALAAREAAKGMGLASDDFGIFCTDCDDGVADAIYNDDLIRGGLSMGGGDYMAKAVVETLVKMLNGEEYDKVINFPEIEVNKDNVLEQADALGYKVQSAK</sequence>
<evidence type="ECO:0000259" key="6">
    <source>
        <dbReference type="Pfam" id="PF13407"/>
    </source>
</evidence>
<feature type="chain" id="PRO_5039461066" description="Periplasmic binding protein domain-containing protein" evidence="5">
    <location>
        <begin position="22"/>
        <end position="364"/>
    </location>
</feature>
<comment type="similarity">
    <text evidence="2">Belongs to the bacterial solute-binding protein 2 family.</text>
</comment>
<feature type="domain" description="Periplasmic binding protein" evidence="6">
    <location>
        <begin position="73"/>
        <end position="332"/>
    </location>
</feature>
<dbReference type="Proteomes" id="UP000005384">
    <property type="component" value="Unassembled WGS sequence"/>
</dbReference>
<gene>
    <name evidence="7" type="ORF">HMPREF9473_01664</name>
</gene>
<feature type="region of interest" description="Disordered" evidence="4">
    <location>
        <begin position="29"/>
        <end position="54"/>
    </location>
</feature>
<dbReference type="PATRIC" id="fig|742737.3.peg.1685"/>
<dbReference type="HOGENOM" id="CLU_037628_3_7_9"/>
<dbReference type="CDD" id="cd01536">
    <property type="entry name" value="PBP1_ABC_sugar_binding-like"/>
    <property type="match status" value="1"/>
</dbReference>
<protein>
    <recommendedName>
        <fullName evidence="6">Periplasmic binding protein domain-containing protein</fullName>
    </recommendedName>
</protein>
<reference evidence="7 8" key="1">
    <citation type="submission" date="2011-08" db="EMBL/GenBank/DDBJ databases">
        <title>The Genome Sequence of Clostridium hathewayi WAL-18680.</title>
        <authorList>
            <consortium name="The Broad Institute Genome Sequencing Platform"/>
            <person name="Earl A."/>
            <person name="Ward D."/>
            <person name="Feldgarden M."/>
            <person name="Gevers D."/>
            <person name="Finegold S.M."/>
            <person name="Summanen P.H."/>
            <person name="Molitoris D.R."/>
            <person name="Song M."/>
            <person name="Daigneault M."/>
            <person name="Allen-Vercoe E."/>
            <person name="Young S.K."/>
            <person name="Zeng Q."/>
            <person name="Gargeya S."/>
            <person name="Fitzgerald M."/>
            <person name="Haas B."/>
            <person name="Abouelleil A."/>
            <person name="Alvarado L."/>
            <person name="Arachchi H.M."/>
            <person name="Berlin A."/>
            <person name="Brown A."/>
            <person name="Chapman S.B."/>
            <person name="Chen Z."/>
            <person name="Dunbar C."/>
            <person name="Freedman E."/>
            <person name="Gearin G."/>
            <person name="Gellesch M."/>
            <person name="Goldberg J."/>
            <person name="Griggs A."/>
            <person name="Gujja S."/>
            <person name="Heiman D."/>
            <person name="Howarth C."/>
            <person name="Larson L."/>
            <person name="Lui A."/>
            <person name="MacDonald P.J.P."/>
            <person name="Montmayeur A."/>
            <person name="Murphy C."/>
            <person name="Neiman D."/>
            <person name="Pearson M."/>
            <person name="Priest M."/>
            <person name="Roberts A."/>
            <person name="Saif S."/>
            <person name="Shea T."/>
            <person name="Shenoy N."/>
            <person name="Sisk P."/>
            <person name="Stolte C."/>
            <person name="Sykes S."/>
            <person name="Wortman J."/>
            <person name="Nusbaum C."/>
            <person name="Birren B."/>
        </authorList>
    </citation>
    <scope>NUCLEOTIDE SEQUENCE [LARGE SCALE GENOMIC DNA]</scope>
    <source>
        <strain evidence="7 8">WAL-18680</strain>
    </source>
</reference>
<dbReference type="Gene3D" id="3.40.50.2300">
    <property type="match status" value="2"/>
</dbReference>
<dbReference type="GO" id="GO:0030313">
    <property type="term" value="C:cell envelope"/>
    <property type="evidence" value="ECO:0007669"/>
    <property type="project" value="UniProtKB-SubCell"/>
</dbReference>
<evidence type="ECO:0000256" key="4">
    <source>
        <dbReference type="SAM" id="MobiDB-lite"/>
    </source>
</evidence>
<keyword evidence="8" id="KW-1185">Reference proteome</keyword>
<feature type="signal peptide" evidence="5">
    <location>
        <begin position="1"/>
        <end position="21"/>
    </location>
</feature>
<dbReference type="GO" id="GO:0030246">
    <property type="term" value="F:carbohydrate binding"/>
    <property type="evidence" value="ECO:0007669"/>
    <property type="project" value="UniProtKB-ARBA"/>
</dbReference>
<evidence type="ECO:0000256" key="3">
    <source>
        <dbReference type="ARBA" id="ARBA00022729"/>
    </source>
</evidence>
<dbReference type="EMBL" id="ADLN01000026">
    <property type="protein sequence ID" value="EHI60367.1"/>
    <property type="molecule type" value="Genomic_DNA"/>
</dbReference>
<dbReference type="PROSITE" id="PS51257">
    <property type="entry name" value="PROKAR_LIPOPROTEIN"/>
    <property type="match status" value="1"/>
</dbReference>
<evidence type="ECO:0000313" key="8">
    <source>
        <dbReference type="Proteomes" id="UP000005384"/>
    </source>
</evidence>
<organism evidence="7 8">
    <name type="scientific">Hungatella hathewayi WAL-18680</name>
    <dbReference type="NCBI Taxonomy" id="742737"/>
    <lineage>
        <taxon>Bacteria</taxon>
        <taxon>Bacillati</taxon>
        <taxon>Bacillota</taxon>
        <taxon>Clostridia</taxon>
        <taxon>Lachnospirales</taxon>
        <taxon>Lachnospiraceae</taxon>
        <taxon>Hungatella</taxon>
    </lineage>
</organism>
<keyword evidence="3 5" id="KW-0732">Signal</keyword>
<dbReference type="InterPro" id="IPR025997">
    <property type="entry name" value="SBP_2_dom"/>
</dbReference>
<evidence type="ECO:0000256" key="2">
    <source>
        <dbReference type="ARBA" id="ARBA00007639"/>
    </source>
</evidence>
<dbReference type="SUPFAM" id="SSF53822">
    <property type="entry name" value="Periplasmic binding protein-like I"/>
    <property type="match status" value="1"/>
</dbReference>
<dbReference type="OrthoDB" id="9769193at2"/>
<evidence type="ECO:0000256" key="1">
    <source>
        <dbReference type="ARBA" id="ARBA00004196"/>
    </source>
</evidence>
<dbReference type="AlphaFoldDB" id="G5IDQ9"/>
<accession>G5IDQ9</accession>
<comment type="subcellular location">
    <subcellularLocation>
        <location evidence="1">Cell envelope</location>
    </subcellularLocation>
</comment>
<evidence type="ECO:0000313" key="7">
    <source>
        <dbReference type="EMBL" id="EHI60367.1"/>
    </source>
</evidence>
<evidence type="ECO:0000256" key="5">
    <source>
        <dbReference type="SAM" id="SignalP"/>
    </source>
</evidence>
<dbReference type="PANTHER" id="PTHR46847:SF1">
    <property type="entry name" value="D-ALLOSE-BINDING PERIPLASMIC PROTEIN-RELATED"/>
    <property type="match status" value="1"/>
</dbReference>
<proteinExistence type="inferred from homology"/>
<dbReference type="PANTHER" id="PTHR46847">
    <property type="entry name" value="D-ALLOSE-BINDING PERIPLASMIC PROTEIN-RELATED"/>
    <property type="match status" value="1"/>
</dbReference>
<dbReference type="InterPro" id="IPR028082">
    <property type="entry name" value="Peripla_BP_I"/>
</dbReference>
<comment type="caution">
    <text evidence="7">The sequence shown here is derived from an EMBL/GenBank/DDBJ whole genome shotgun (WGS) entry which is preliminary data.</text>
</comment>
<dbReference type="Pfam" id="PF13407">
    <property type="entry name" value="Peripla_BP_4"/>
    <property type="match status" value="1"/>
</dbReference>
<name>G5IDQ9_9FIRM</name>